<dbReference type="InterPro" id="IPR032807">
    <property type="entry name" value="GNVR"/>
</dbReference>
<keyword evidence="5" id="KW-0067">ATP-binding</keyword>
<feature type="domain" description="Tyrosine-protein kinase G-rich" evidence="11">
    <location>
        <begin position="369"/>
        <end position="442"/>
    </location>
</feature>
<evidence type="ECO:0000256" key="8">
    <source>
        <dbReference type="SAM" id="Coils"/>
    </source>
</evidence>
<evidence type="ECO:0000256" key="9">
    <source>
        <dbReference type="SAM" id="Phobius"/>
    </source>
</evidence>
<evidence type="ECO:0000256" key="1">
    <source>
        <dbReference type="ARBA" id="ARBA00004651"/>
    </source>
</evidence>
<dbReference type="GO" id="GO:0004713">
    <property type="term" value="F:protein tyrosine kinase activity"/>
    <property type="evidence" value="ECO:0007669"/>
    <property type="project" value="TreeGrafter"/>
</dbReference>
<feature type="transmembrane region" description="Helical" evidence="9">
    <location>
        <begin position="24"/>
        <end position="48"/>
    </location>
</feature>
<dbReference type="CDD" id="cd05387">
    <property type="entry name" value="BY-kinase"/>
    <property type="match status" value="1"/>
</dbReference>
<evidence type="ECO:0000256" key="3">
    <source>
        <dbReference type="ARBA" id="ARBA00022692"/>
    </source>
</evidence>
<dbReference type="AlphaFoldDB" id="A0A2T0VZV3"/>
<dbReference type="Pfam" id="PF13807">
    <property type="entry name" value="GNVR"/>
    <property type="match status" value="1"/>
</dbReference>
<keyword evidence="7 9" id="KW-0472">Membrane</keyword>
<dbReference type="Proteomes" id="UP000238007">
    <property type="component" value="Unassembled WGS sequence"/>
</dbReference>
<dbReference type="InterPro" id="IPR003856">
    <property type="entry name" value="LPS_length_determ_N"/>
</dbReference>
<evidence type="ECO:0000313" key="13">
    <source>
        <dbReference type="Proteomes" id="UP000238007"/>
    </source>
</evidence>
<dbReference type="InterPro" id="IPR005702">
    <property type="entry name" value="Wzc-like_C"/>
</dbReference>
<feature type="coiled-coil region" evidence="8">
    <location>
        <begin position="197"/>
        <end position="303"/>
    </location>
</feature>
<dbReference type="GO" id="GO:0005886">
    <property type="term" value="C:plasma membrane"/>
    <property type="evidence" value="ECO:0007669"/>
    <property type="project" value="UniProtKB-SubCell"/>
</dbReference>
<evidence type="ECO:0000256" key="2">
    <source>
        <dbReference type="ARBA" id="ARBA00022475"/>
    </source>
</evidence>
<sequence length="719" mass="78221">MLNDDQEFIDLRDVVAVLRRQARFIGVTLLVFLTVAFVYLTAATPLYVARALVRIDPQETNLLDPSDTAGGNVSVETMRLETEVEILKSSNIGLQTINALDLQQTKEFGPSVSLTDQFKVALGFDLPMPPSGTELINLTLLRFNDALSVRRRGLTSIVAVEATTSDPALSASIANTHAAMYIQDQVASRTKMSIASRDVLQSQLQNTRGRLEQSNDALRNYIESNVIRMADETGNRELASIGRQLQNITQQLDEFEGAVASAQIARENGDWESLAAQVGDEALSNLERQRVQLQRRLQAAQVGSDEAFDLSAGLATLEQQLQEQGNLVFESIETQMVVTHDTRVALLDEVQATVLQSELSASTLADIYSLQQEAGIAQRQYDQILSRIRDLETQSVLQITNSRVVSDALAPSNPALPNRKIILALAFVMGLGVGVGLAFLKEFYFGGITSASQLKNIVPIQVGSVIPKVNSNSATEVLADRVITDPMSPFSESFRKLRASIDEEVGEKDGGRVIMVTSAIPAEGKSTTALSLARVYAAAGKLTLLIDADLRKPSIHGFLGVEPDSGLLEYLMQQTTRAQIEARANGQLLSEHNEVEQFYVVDPLTDAGVILGRKKSNIPTDAPLQSDVFIELINGARSSFDVIIIDTAPLAPVVDTRYVAPHVDAAVLCVRFGEASQSEVRSAFEQLVKAGRGNVKIVTALSCFEGGARNYRYDSYYGS</sequence>
<evidence type="ECO:0000313" key="12">
    <source>
        <dbReference type="EMBL" id="PRY78061.1"/>
    </source>
</evidence>
<keyword evidence="13" id="KW-1185">Reference proteome</keyword>
<dbReference type="PANTHER" id="PTHR32309">
    <property type="entry name" value="TYROSINE-PROTEIN KINASE"/>
    <property type="match status" value="1"/>
</dbReference>
<gene>
    <name evidence="12" type="ORF">CLV80_10423</name>
</gene>
<proteinExistence type="predicted"/>
<keyword evidence="4" id="KW-0547">Nucleotide-binding</keyword>
<evidence type="ECO:0000259" key="10">
    <source>
        <dbReference type="Pfam" id="PF02706"/>
    </source>
</evidence>
<protein>
    <submittedName>
        <fullName evidence="12">Capsular exopolysaccharide synthesis family protein</fullName>
    </submittedName>
</protein>
<evidence type="ECO:0000256" key="7">
    <source>
        <dbReference type="ARBA" id="ARBA00023136"/>
    </source>
</evidence>
<comment type="caution">
    <text evidence="12">The sequence shown here is derived from an EMBL/GenBank/DDBJ whole genome shotgun (WGS) entry which is preliminary data.</text>
</comment>
<name>A0A2T0VZV3_9RHOB</name>
<accession>A0A2T0VZV3</accession>
<comment type="subcellular location">
    <subcellularLocation>
        <location evidence="1">Cell membrane</location>
        <topology evidence="1">Multi-pass membrane protein</topology>
    </subcellularLocation>
</comment>
<dbReference type="PANTHER" id="PTHR32309:SF13">
    <property type="entry name" value="FERRIC ENTEROBACTIN TRANSPORT PROTEIN FEPE"/>
    <property type="match status" value="1"/>
</dbReference>
<evidence type="ECO:0000256" key="4">
    <source>
        <dbReference type="ARBA" id="ARBA00022741"/>
    </source>
</evidence>
<dbReference type="OrthoDB" id="230260at2"/>
<dbReference type="Gene3D" id="3.40.50.300">
    <property type="entry name" value="P-loop containing nucleotide triphosphate hydrolases"/>
    <property type="match status" value="1"/>
</dbReference>
<evidence type="ECO:0000256" key="6">
    <source>
        <dbReference type="ARBA" id="ARBA00022989"/>
    </source>
</evidence>
<keyword evidence="8" id="KW-0175">Coiled coil</keyword>
<evidence type="ECO:0000256" key="5">
    <source>
        <dbReference type="ARBA" id="ARBA00022840"/>
    </source>
</evidence>
<feature type="domain" description="Polysaccharide chain length determinant N-terminal" evidence="10">
    <location>
        <begin position="8"/>
        <end position="99"/>
    </location>
</feature>
<dbReference type="Pfam" id="PF02706">
    <property type="entry name" value="Wzz"/>
    <property type="match status" value="1"/>
</dbReference>
<reference evidence="12 13" key="1">
    <citation type="submission" date="2018-03" db="EMBL/GenBank/DDBJ databases">
        <title>Genomic Encyclopedia of Archaeal and Bacterial Type Strains, Phase II (KMG-II): from individual species to whole genera.</title>
        <authorList>
            <person name="Goeker M."/>
        </authorList>
    </citation>
    <scope>NUCLEOTIDE SEQUENCE [LARGE SCALE GENOMIC DNA]</scope>
    <source>
        <strain evidence="12 13">DSM 101533</strain>
    </source>
</reference>
<dbReference type="InterPro" id="IPR027417">
    <property type="entry name" value="P-loop_NTPase"/>
</dbReference>
<keyword evidence="2" id="KW-1003">Cell membrane</keyword>
<evidence type="ECO:0000259" key="11">
    <source>
        <dbReference type="Pfam" id="PF13807"/>
    </source>
</evidence>
<keyword evidence="6 9" id="KW-1133">Transmembrane helix</keyword>
<dbReference type="SUPFAM" id="SSF52540">
    <property type="entry name" value="P-loop containing nucleoside triphosphate hydrolases"/>
    <property type="match status" value="1"/>
</dbReference>
<organism evidence="12 13">
    <name type="scientific">Yoonia maritima</name>
    <dbReference type="NCBI Taxonomy" id="1435347"/>
    <lineage>
        <taxon>Bacteria</taxon>
        <taxon>Pseudomonadati</taxon>
        <taxon>Pseudomonadota</taxon>
        <taxon>Alphaproteobacteria</taxon>
        <taxon>Rhodobacterales</taxon>
        <taxon>Paracoccaceae</taxon>
        <taxon>Yoonia</taxon>
    </lineage>
</organism>
<dbReference type="EMBL" id="PVTP01000004">
    <property type="protein sequence ID" value="PRY78061.1"/>
    <property type="molecule type" value="Genomic_DNA"/>
</dbReference>
<dbReference type="InterPro" id="IPR050445">
    <property type="entry name" value="Bact_polysacc_biosynth/exp"/>
</dbReference>
<keyword evidence="3 9" id="KW-0812">Transmembrane</keyword>